<evidence type="ECO:0000313" key="1">
    <source>
        <dbReference type="EMBL" id="UBU98471.1"/>
    </source>
</evidence>
<keyword evidence="1" id="KW-0496">Mitochondrion</keyword>
<accession>A0A8K1I7U6</accession>
<geneLocation type="mitochondrion" evidence="1"/>
<protein>
    <submittedName>
        <fullName evidence="1">Uncharacterized protein</fullName>
    </submittedName>
</protein>
<sequence length="123" mass="14111">MYIYYYLILKLTNLYLYYTIWSFFKHAACGASQGCATCLSLSASPSPPPPDCILEKACIHNFVRVGTVTCKGKLGRCISMHGWDKERLSPFLDPIPFPWPYSLSVHLKISPRGRAYKKRKRIF</sequence>
<reference evidence="1" key="1">
    <citation type="submission" date="2021-01" db="EMBL/GenBank/DDBJ databases">
        <authorList>
            <person name="Sun H.-H."/>
            <person name="Zhang S."/>
            <person name="Zhang Y.-J."/>
        </authorList>
    </citation>
    <scope>NUCLEOTIDE SEQUENCE</scope>
    <source>
        <strain evidence="1">CMM1</strain>
    </source>
</reference>
<proteinExistence type="predicted"/>
<dbReference type="RefSeq" id="YP_010218816.1">
    <property type="nucleotide sequence ID" value="NC_058917.1"/>
</dbReference>
<gene>
    <name evidence="1" type="primary">orf132G</name>
</gene>
<dbReference type="EMBL" id="MW538937">
    <property type="protein sequence ID" value="UBU98471.1"/>
    <property type="molecule type" value="Genomic_DNA"/>
</dbReference>
<dbReference type="GeneID" id="68665371"/>
<name>A0A8K1I7U6_9PEZI</name>
<dbReference type="AlphaFoldDB" id="A0A8K1I7U6"/>
<organism evidence="1">
    <name type="scientific">Morchella brunnea</name>
    <dbReference type="NCBI Taxonomy" id="1174671"/>
    <lineage>
        <taxon>Eukaryota</taxon>
        <taxon>Fungi</taxon>
        <taxon>Dikarya</taxon>
        <taxon>Ascomycota</taxon>
        <taxon>Pezizomycotina</taxon>
        <taxon>Pezizomycetes</taxon>
        <taxon>Pezizales</taxon>
        <taxon>Morchellaceae</taxon>
        <taxon>Morchella</taxon>
    </lineage>
</organism>